<feature type="transmembrane region" description="Helical" evidence="1">
    <location>
        <begin position="12"/>
        <end position="34"/>
    </location>
</feature>
<feature type="transmembrane region" description="Helical" evidence="1">
    <location>
        <begin position="288"/>
        <end position="306"/>
    </location>
</feature>
<keyword evidence="1" id="KW-0472">Membrane</keyword>
<feature type="transmembrane region" description="Helical" evidence="1">
    <location>
        <begin position="232"/>
        <end position="258"/>
    </location>
</feature>
<dbReference type="OrthoDB" id="2988301at2759"/>
<accession>A0A0D0CJN0</accession>
<evidence type="ECO:0000313" key="3">
    <source>
        <dbReference type="Proteomes" id="UP000053593"/>
    </source>
</evidence>
<dbReference type="HOGENOM" id="CLU_065186_2_1_1"/>
<sequence length="370" mass="41141">MEDSGEYDKLYAAFVALEFSGGLGMSVLFASALLSQTRFMRQIKIGSSSNEVINRSQTWFSFCISWIISCISYCLLFFAGQQFDLTQPPTYGLCLTQAALIYSSPPLTGATTFALFLDLWLMYRAASRNQRSGLGRTVRISLLILPYILWILLTVALLIVGLVKPDTVERKLASDPFCVLTPNIVPLVICSLTLVFALGVLAMLILLSITLHRTRKEPALYSKIPSQSQKQLSALAIRMMVFSGCAMIAITLSTIFVFNRAPGIRSDLALAVLPPVGALVFGSQKDFVQFWSNLLIWATGSILPWARKQSDKGQPEQVTNQSRVKDRNEPEIIEMEIAPTIGSSDEIFLILPHDEEQVLVSPRRMHIKPR</sequence>
<evidence type="ECO:0000313" key="2">
    <source>
        <dbReference type="EMBL" id="KIK58602.1"/>
    </source>
</evidence>
<reference evidence="2 3" key="1">
    <citation type="submission" date="2014-04" db="EMBL/GenBank/DDBJ databases">
        <title>Evolutionary Origins and Diversification of the Mycorrhizal Mutualists.</title>
        <authorList>
            <consortium name="DOE Joint Genome Institute"/>
            <consortium name="Mycorrhizal Genomics Consortium"/>
            <person name="Kohler A."/>
            <person name="Kuo A."/>
            <person name="Nagy L.G."/>
            <person name="Floudas D."/>
            <person name="Copeland A."/>
            <person name="Barry K.W."/>
            <person name="Cichocki N."/>
            <person name="Veneault-Fourrey C."/>
            <person name="LaButti K."/>
            <person name="Lindquist E.A."/>
            <person name="Lipzen A."/>
            <person name="Lundell T."/>
            <person name="Morin E."/>
            <person name="Murat C."/>
            <person name="Riley R."/>
            <person name="Ohm R."/>
            <person name="Sun H."/>
            <person name="Tunlid A."/>
            <person name="Henrissat B."/>
            <person name="Grigoriev I.V."/>
            <person name="Hibbett D.S."/>
            <person name="Martin F."/>
        </authorList>
    </citation>
    <scope>NUCLEOTIDE SEQUENCE [LARGE SCALE GENOMIC DNA]</scope>
    <source>
        <strain evidence="2 3">FD-317 M1</strain>
    </source>
</reference>
<feature type="transmembrane region" description="Helical" evidence="1">
    <location>
        <begin position="59"/>
        <end position="79"/>
    </location>
</feature>
<dbReference type="Proteomes" id="UP000053593">
    <property type="component" value="Unassembled WGS sequence"/>
</dbReference>
<gene>
    <name evidence="2" type="ORF">GYMLUDRAFT_98055</name>
</gene>
<protein>
    <recommendedName>
        <fullName evidence="4">G-protein coupled receptors family 1 profile domain-containing protein</fullName>
    </recommendedName>
</protein>
<evidence type="ECO:0008006" key="4">
    <source>
        <dbReference type="Google" id="ProtNLM"/>
    </source>
</evidence>
<organism evidence="2 3">
    <name type="scientific">Collybiopsis luxurians FD-317 M1</name>
    <dbReference type="NCBI Taxonomy" id="944289"/>
    <lineage>
        <taxon>Eukaryota</taxon>
        <taxon>Fungi</taxon>
        <taxon>Dikarya</taxon>
        <taxon>Basidiomycota</taxon>
        <taxon>Agaricomycotina</taxon>
        <taxon>Agaricomycetes</taxon>
        <taxon>Agaricomycetidae</taxon>
        <taxon>Agaricales</taxon>
        <taxon>Marasmiineae</taxon>
        <taxon>Omphalotaceae</taxon>
        <taxon>Collybiopsis</taxon>
        <taxon>Collybiopsis luxurians</taxon>
    </lineage>
</organism>
<feature type="transmembrane region" description="Helical" evidence="1">
    <location>
        <begin position="142"/>
        <end position="163"/>
    </location>
</feature>
<keyword evidence="1" id="KW-1133">Transmembrane helix</keyword>
<keyword evidence="3" id="KW-1185">Reference proteome</keyword>
<keyword evidence="1" id="KW-0812">Transmembrane</keyword>
<dbReference type="AlphaFoldDB" id="A0A0D0CJN0"/>
<dbReference type="EMBL" id="KN834784">
    <property type="protein sequence ID" value="KIK58602.1"/>
    <property type="molecule type" value="Genomic_DNA"/>
</dbReference>
<name>A0A0D0CJN0_9AGAR</name>
<feature type="transmembrane region" description="Helical" evidence="1">
    <location>
        <begin position="183"/>
        <end position="211"/>
    </location>
</feature>
<feature type="transmembrane region" description="Helical" evidence="1">
    <location>
        <begin position="99"/>
        <end position="121"/>
    </location>
</feature>
<proteinExistence type="predicted"/>
<evidence type="ECO:0000256" key="1">
    <source>
        <dbReference type="SAM" id="Phobius"/>
    </source>
</evidence>